<comment type="caution">
    <text evidence="2">The sequence shown here is derived from an EMBL/GenBank/DDBJ whole genome shotgun (WGS) entry which is preliminary data.</text>
</comment>
<dbReference type="EMBL" id="MU863679">
    <property type="protein sequence ID" value="KAK4097284.1"/>
    <property type="molecule type" value="Genomic_DNA"/>
</dbReference>
<evidence type="ECO:0000313" key="3">
    <source>
        <dbReference type="Proteomes" id="UP001305647"/>
    </source>
</evidence>
<keyword evidence="1" id="KW-0472">Membrane</keyword>
<keyword evidence="1" id="KW-0812">Transmembrane</keyword>
<dbReference type="AlphaFoldDB" id="A0AAN6PSR5"/>
<proteinExistence type="predicted"/>
<reference evidence="2" key="2">
    <citation type="submission" date="2023-05" db="EMBL/GenBank/DDBJ databases">
        <authorList>
            <consortium name="Lawrence Berkeley National Laboratory"/>
            <person name="Steindorff A."/>
            <person name="Hensen N."/>
            <person name="Bonometti L."/>
            <person name="Westerberg I."/>
            <person name="Brannstrom I.O."/>
            <person name="Guillou S."/>
            <person name="Cros-Aarteil S."/>
            <person name="Calhoun S."/>
            <person name="Haridas S."/>
            <person name="Kuo A."/>
            <person name="Mondo S."/>
            <person name="Pangilinan J."/>
            <person name="Riley R."/>
            <person name="Labutti K."/>
            <person name="Andreopoulos B."/>
            <person name="Lipzen A."/>
            <person name="Chen C."/>
            <person name="Yanf M."/>
            <person name="Daum C."/>
            <person name="Ng V."/>
            <person name="Clum A."/>
            <person name="Ohm R."/>
            <person name="Martin F."/>
            <person name="Silar P."/>
            <person name="Natvig D."/>
            <person name="Lalanne C."/>
            <person name="Gautier V."/>
            <person name="Ament-Velasquez S.L."/>
            <person name="Kruys A."/>
            <person name="Hutchinson M.I."/>
            <person name="Powell A.J."/>
            <person name="Barry K."/>
            <person name="Miller A.N."/>
            <person name="Grigoriev I.V."/>
            <person name="Debuchy R."/>
            <person name="Gladieux P."/>
            <person name="Thoren M.H."/>
            <person name="Johannesson H."/>
        </authorList>
    </citation>
    <scope>NUCLEOTIDE SEQUENCE</scope>
    <source>
        <strain evidence="2">CBS 757.83</strain>
    </source>
</reference>
<keyword evidence="3" id="KW-1185">Reference proteome</keyword>
<keyword evidence="1" id="KW-1133">Transmembrane helix</keyword>
<dbReference type="Proteomes" id="UP001305647">
    <property type="component" value="Unassembled WGS sequence"/>
</dbReference>
<protein>
    <submittedName>
        <fullName evidence="2">Uncharacterized protein</fullName>
    </submittedName>
</protein>
<gene>
    <name evidence="2" type="ORF">N658DRAFT_500592</name>
</gene>
<sequence length="112" mass="12513">MLTVLVYVSSSSCRSHSSRPSSHERGCAGPTAAVVVVCPMAVGTMFLTVSVWIVFKKNEMLEENLENKFKWLLKGKSTKGSKYPDLIRPGVTNGYPYEYNELHSLGPDWDWA</sequence>
<organism evidence="2 3">
    <name type="scientific">Parathielavia hyrcaniae</name>
    <dbReference type="NCBI Taxonomy" id="113614"/>
    <lineage>
        <taxon>Eukaryota</taxon>
        <taxon>Fungi</taxon>
        <taxon>Dikarya</taxon>
        <taxon>Ascomycota</taxon>
        <taxon>Pezizomycotina</taxon>
        <taxon>Sordariomycetes</taxon>
        <taxon>Sordariomycetidae</taxon>
        <taxon>Sordariales</taxon>
        <taxon>Chaetomiaceae</taxon>
        <taxon>Parathielavia</taxon>
    </lineage>
</organism>
<evidence type="ECO:0000313" key="2">
    <source>
        <dbReference type="EMBL" id="KAK4097284.1"/>
    </source>
</evidence>
<accession>A0AAN6PSR5</accession>
<reference evidence="2" key="1">
    <citation type="journal article" date="2023" name="Mol. Phylogenet. Evol.">
        <title>Genome-scale phylogeny and comparative genomics of the fungal order Sordariales.</title>
        <authorList>
            <person name="Hensen N."/>
            <person name="Bonometti L."/>
            <person name="Westerberg I."/>
            <person name="Brannstrom I.O."/>
            <person name="Guillou S."/>
            <person name="Cros-Aarteil S."/>
            <person name="Calhoun S."/>
            <person name="Haridas S."/>
            <person name="Kuo A."/>
            <person name="Mondo S."/>
            <person name="Pangilinan J."/>
            <person name="Riley R."/>
            <person name="LaButti K."/>
            <person name="Andreopoulos B."/>
            <person name="Lipzen A."/>
            <person name="Chen C."/>
            <person name="Yan M."/>
            <person name="Daum C."/>
            <person name="Ng V."/>
            <person name="Clum A."/>
            <person name="Steindorff A."/>
            <person name="Ohm R.A."/>
            <person name="Martin F."/>
            <person name="Silar P."/>
            <person name="Natvig D.O."/>
            <person name="Lalanne C."/>
            <person name="Gautier V."/>
            <person name="Ament-Velasquez S.L."/>
            <person name="Kruys A."/>
            <person name="Hutchinson M.I."/>
            <person name="Powell A.J."/>
            <person name="Barry K."/>
            <person name="Miller A.N."/>
            <person name="Grigoriev I.V."/>
            <person name="Debuchy R."/>
            <person name="Gladieux P."/>
            <person name="Hiltunen Thoren M."/>
            <person name="Johannesson H."/>
        </authorList>
    </citation>
    <scope>NUCLEOTIDE SEQUENCE</scope>
    <source>
        <strain evidence="2">CBS 757.83</strain>
    </source>
</reference>
<feature type="transmembrane region" description="Helical" evidence="1">
    <location>
        <begin position="31"/>
        <end position="55"/>
    </location>
</feature>
<evidence type="ECO:0000256" key="1">
    <source>
        <dbReference type="SAM" id="Phobius"/>
    </source>
</evidence>
<name>A0AAN6PSR5_9PEZI</name>